<dbReference type="InterPro" id="IPR005123">
    <property type="entry name" value="Oxoglu/Fe-dep_dioxygenase_dom"/>
</dbReference>
<dbReference type="Proteomes" id="UP000011863">
    <property type="component" value="Chromosome"/>
</dbReference>
<keyword evidence="6" id="KW-1185">Reference proteome</keyword>
<dbReference type="GO" id="GO:0046872">
    <property type="term" value="F:metal ion binding"/>
    <property type="evidence" value="ECO:0007669"/>
    <property type="project" value="UniProtKB-KW"/>
</dbReference>
<comment type="similarity">
    <text evidence="3">Belongs to the iron/ascorbate-dependent oxidoreductase family.</text>
</comment>
<evidence type="ECO:0000259" key="4">
    <source>
        <dbReference type="PROSITE" id="PS51471"/>
    </source>
</evidence>
<dbReference type="GO" id="GO:0017000">
    <property type="term" value="P:antibiotic biosynthetic process"/>
    <property type="evidence" value="ECO:0007669"/>
    <property type="project" value="UniProtKB-KW"/>
</dbReference>
<evidence type="ECO:0000256" key="2">
    <source>
        <dbReference type="ARBA" id="ARBA00023194"/>
    </source>
</evidence>
<evidence type="ECO:0000256" key="3">
    <source>
        <dbReference type="RuleBase" id="RU003682"/>
    </source>
</evidence>
<dbReference type="OrthoDB" id="21825at2"/>
<dbReference type="Pfam" id="PF03171">
    <property type="entry name" value="2OG-FeII_Oxy"/>
    <property type="match status" value="1"/>
</dbReference>
<dbReference type="SUPFAM" id="SSF51197">
    <property type="entry name" value="Clavaminate synthase-like"/>
    <property type="match status" value="1"/>
</dbReference>
<dbReference type="EMBL" id="AP012057">
    <property type="protein sequence ID" value="BAN04023.1"/>
    <property type="molecule type" value="Genomic_DNA"/>
</dbReference>
<dbReference type="RefSeq" id="WP_015443270.1">
    <property type="nucleotide sequence ID" value="NC_020520.1"/>
</dbReference>
<keyword evidence="3" id="KW-0408">Iron</keyword>
<dbReference type="Gene3D" id="2.60.120.330">
    <property type="entry name" value="B-lactam Antibiotic, Isopenicillin N Synthase, Chain"/>
    <property type="match status" value="1"/>
</dbReference>
<feature type="domain" description="Fe2OG dioxygenase" evidence="4">
    <location>
        <begin position="179"/>
        <end position="276"/>
    </location>
</feature>
<dbReference type="KEGG" id="aym:YM304_37090"/>
<dbReference type="InterPro" id="IPR050231">
    <property type="entry name" value="Iron_ascorbate_oxido_reductase"/>
</dbReference>
<gene>
    <name evidence="5" type="ORF">YM304_37090</name>
</gene>
<keyword evidence="2" id="KW-0045">Antibiotic biosynthesis</keyword>
<organism evidence="5 6">
    <name type="scientific">Ilumatobacter coccineus (strain NBRC 103263 / KCTC 29153 / YM16-304)</name>
    <dbReference type="NCBI Taxonomy" id="1313172"/>
    <lineage>
        <taxon>Bacteria</taxon>
        <taxon>Bacillati</taxon>
        <taxon>Actinomycetota</taxon>
        <taxon>Acidimicrobiia</taxon>
        <taxon>Acidimicrobiales</taxon>
        <taxon>Ilumatobacteraceae</taxon>
        <taxon>Ilumatobacter</taxon>
    </lineage>
</organism>
<protein>
    <submittedName>
        <fullName evidence="5">Putative oxidoreductase</fullName>
    </submittedName>
</protein>
<evidence type="ECO:0000256" key="1">
    <source>
        <dbReference type="ARBA" id="ARBA00004792"/>
    </source>
</evidence>
<evidence type="ECO:0000313" key="6">
    <source>
        <dbReference type="Proteomes" id="UP000011863"/>
    </source>
</evidence>
<dbReference type="GO" id="GO:0016491">
    <property type="term" value="F:oxidoreductase activity"/>
    <property type="evidence" value="ECO:0007669"/>
    <property type="project" value="UniProtKB-KW"/>
</dbReference>
<reference evidence="5 6" key="1">
    <citation type="journal article" date="2013" name="Int. J. Syst. Evol. Microbiol.">
        <title>Ilumatobacter nonamiense sp. nov. and Ilumatobacter coccineum sp. nov., isolated from seashore sand.</title>
        <authorList>
            <person name="Matsumoto A."/>
            <person name="Kasai H."/>
            <person name="Matsuo Y."/>
            <person name="Shizuri Y."/>
            <person name="Ichikawa N."/>
            <person name="Fujita N."/>
            <person name="Omura S."/>
            <person name="Takahashi Y."/>
        </authorList>
    </citation>
    <scope>NUCLEOTIDE SEQUENCE [LARGE SCALE GENOMIC DNA]</scope>
    <source>
        <strain evidence="6">NBRC 103263 / KCTC 29153 / YM16-304</strain>
    </source>
</reference>
<dbReference type="PRINTS" id="PR00682">
    <property type="entry name" value="IPNSYNTHASE"/>
</dbReference>
<dbReference type="Pfam" id="PF14226">
    <property type="entry name" value="DIOX_N"/>
    <property type="match status" value="1"/>
</dbReference>
<sequence>MTPTSFESIPIVSLSDLAGDDRQRGALAERLCTICHEIGFVVVTDHGIDASLIDDVFELMQRFFALDDDHKRLIDKLASPHFRGWEAVGSEFTNNRVDVREQIDLWTEWPAVDDATDGPTHLRLLGPNQWMPDDVLPGQRDLTLRWMRDLGDLADRILELLAIGLGLEPNHFADLFGEQPMSLTKMIHYPPTPAGGAGVNAHHDTGFLTLLQPGPTAGLQVLNPRDEWIDVPTVPGAFVVNLGEMLQAMTGNYFVATAHRVITTTERLSAAYFHGPSLDTELTPIELPGRFTDAVAASERHRRAGFMASSEQTDAGVGDMASELSASTYGEQLWNYFCRSYPANVAAHYPD</sequence>
<keyword evidence="3" id="KW-0560">Oxidoreductase</keyword>
<dbReference type="InterPro" id="IPR026992">
    <property type="entry name" value="DIOX_N"/>
</dbReference>
<accession>A0A6C7ECH9</accession>
<comment type="pathway">
    <text evidence="1">Antibiotic biosynthesis.</text>
</comment>
<dbReference type="InterPro" id="IPR027443">
    <property type="entry name" value="IPNS-like_sf"/>
</dbReference>
<dbReference type="PANTHER" id="PTHR47990">
    <property type="entry name" value="2-OXOGLUTARATE (2OG) AND FE(II)-DEPENDENT OXYGENASE SUPERFAMILY PROTEIN-RELATED"/>
    <property type="match status" value="1"/>
</dbReference>
<dbReference type="InterPro" id="IPR044861">
    <property type="entry name" value="IPNS-like_FE2OG_OXY"/>
</dbReference>
<dbReference type="PROSITE" id="PS51471">
    <property type="entry name" value="FE2OG_OXY"/>
    <property type="match status" value="1"/>
</dbReference>
<dbReference type="AlphaFoldDB" id="A0A6C7ECH9"/>
<name>A0A6C7ECH9_ILUCY</name>
<evidence type="ECO:0000313" key="5">
    <source>
        <dbReference type="EMBL" id="BAN04023.1"/>
    </source>
</evidence>
<keyword evidence="3" id="KW-0479">Metal-binding</keyword>
<proteinExistence type="inferred from homology"/>